<comment type="caution">
    <text evidence="2">The sequence shown here is derived from an EMBL/GenBank/DDBJ whole genome shotgun (WGS) entry which is preliminary data.</text>
</comment>
<gene>
    <name evidence="2" type="primary">gspM</name>
    <name evidence="2" type="ORF">GCM10023332_01010</name>
</gene>
<reference evidence="3" key="1">
    <citation type="journal article" date="2019" name="Int. J. Syst. Evol. Microbiol.">
        <title>The Global Catalogue of Microorganisms (GCM) 10K type strain sequencing project: providing services to taxonomists for standard genome sequencing and annotation.</title>
        <authorList>
            <consortium name="The Broad Institute Genomics Platform"/>
            <consortium name="The Broad Institute Genome Sequencing Center for Infectious Disease"/>
            <person name="Wu L."/>
            <person name="Ma J."/>
        </authorList>
    </citation>
    <scope>NUCLEOTIDE SEQUENCE [LARGE SCALE GENOMIC DNA]</scope>
    <source>
        <strain evidence="3">JCM 18392</strain>
    </source>
</reference>
<keyword evidence="1" id="KW-1133">Transmembrane helix</keyword>
<dbReference type="Pfam" id="PF10741">
    <property type="entry name" value="T2SSM_b"/>
    <property type="match status" value="1"/>
</dbReference>
<name>A0ABP9DTQ2_9GAMM</name>
<dbReference type="InterPro" id="IPR034756">
    <property type="entry name" value="T2SSM_b"/>
</dbReference>
<keyword evidence="1" id="KW-0812">Transmembrane</keyword>
<keyword evidence="3" id="KW-1185">Reference proteome</keyword>
<protein>
    <submittedName>
        <fullName evidence="2">Type II secretion system protein GspM</fullName>
    </submittedName>
</protein>
<dbReference type="RefSeq" id="WP_345293547.1">
    <property type="nucleotide sequence ID" value="NZ_BAABJY010000001.1"/>
</dbReference>
<proteinExistence type="predicted"/>
<evidence type="ECO:0000313" key="3">
    <source>
        <dbReference type="Proteomes" id="UP001501323"/>
    </source>
</evidence>
<evidence type="ECO:0000256" key="1">
    <source>
        <dbReference type="SAM" id="Phobius"/>
    </source>
</evidence>
<organism evidence="2 3">
    <name type="scientific">Luteimonas vadosa</name>
    <dbReference type="NCBI Taxonomy" id="1165507"/>
    <lineage>
        <taxon>Bacteria</taxon>
        <taxon>Pseudomonadati</taxon>
        <taxon>Pseudomonadota</taxon>
        <taxon>Gammaproteobacteria</taxon>
        <taxon>Lysobacterales</taxon>
        <taxon>Lysobacteraceae</taxon>
        <taxon>Luteimonas</taxon>
    </lineage>
</organism>
<feature type="transmembrane region" description="Helical" evidence="1">
    <location>
        <begin position="12"/>
        <end position="33"/>
    </location>
</feature>
<dbReference type="NCBIfam" id="NF040576">
    <property type="entry name" value="T2SS_GspM_XpsM"/>
    <property type="match status" value="1"/>
</dbReference>
<evidence type="ECO:0000313" key="2">
    <source>
        <dbReference type="EMBL" id="GAA4853762.1"/>
    </source>
</evidence>
<dbReference type="EMBL" id="BAABJY010000001">
    <property type="protein sequence ID" value="GAA4853762.1"/>
    <property type="molecule type" value="Genomic_DNA"/>
</dbReference>
<keyword evidence="1" id="KW-0472">Membrane</keyword>
<dbReference type="Proteomes" id="UP001501323">
    <property type="component" value="Unassembled WGS sequence"/>
</dbReference>
<sequence length="212" mass="23196">MPKIVPDRDRWLALGLLAGILLFGYLLLVHTWWTIPMLQLNERIEGLQERDLRVRMELRQAPAVRERLQAVQAQAARTPGFMSEGSVQLATAALVQRLETAVGEASPGNRSCAITNRSPLNDAPGQQSFPRAVVQVRLRCGNPELAAVLHSLESGAPRLFVDNLNILAQRSFFLPGQGPLGNQGGGLDVSFDLYGYLQPQPQATPVEAGRAR</sequence>
<accession>A0ABP9DTQ2</accession>